<evidence type="ECO:0000256" key="4">
    <source>
        <dbReference type="ARBA" id="ARBA00022989"/>
    </source>
</evidence>
<dbReference type="Pfam" id="PF00083">
    <property type="entry name" value="Sugar_tr"/>
    <property type="match status" value="1"/>
</dbReference>
<evidence type="ECO:0000256" key="5">
    <source>
        <dbReference type="ARBA" id="ARBA00023136"/>
    </source>
</evidence>
<keyword evidence="5 6" id="KW-0472">Membrane</keyword>
<evidence type="ECO:0000259" key="7">
    <source>
        <dbReference type="PROSITE" id="PS50850"/>
    </source>
</evidence>
<dbReference type="InterPro" id="IPR020846">
    <property type="entry name" value="MFS_dom"/>
</dbReference>
<evidence type="ECO:0000256" key="3">
    <source>
        <dbReference type="ARBA" id="ARBA00022692"/>
    </source>
</evidence>
<dbReference type="OMA" id="MAFNAVC"/>
<evidence type="ECO:0000256" key="1">
    <source>
        <dbReference type="ARBA" id="ARBA00004141"/>
    </source>
</evidence>
<accession>L8WGY2</accession>
<evidence type="ECO:0000313" key="8">
    <source>
        <dbReference type="EMBL" id="ELU35987.1"/>
    </source>
</evidence>
<dbReference type="AlphaFoldDB" id="L8WGY2"/>
<dbReference type="InterPro" id="IPR005828">
    <property type="entry name" value="MFS_sugar_transport-like"/>
</dbReference>
<comment type="similarity">
    <text evidence="2">Belongs to the major facilitator superfamily. Sugar transporter (TC 2.A.1.1) family.</text>
</comment>
<protein>
    <submittedName>
        <fullName evidence="8">Sugar (And other) transporter domain-containing protein</fullName>
    </submittedName>
</protein>
<dbReference type="PANTHER" id="PTHR48022:SF78">
    <property type="entry name" value="MONOSACCHARIDE TRANSPORTER, PUTATIVE (AFU_ORTHOLOGUE AFUA_2G02110)-RELATED"/>
    <property type="match status" value="1"/>
</dbReference>
<dbReference type="EMBL" id="AFRT01004638">
    <property type="protein sequence ID" value="ELU35987.1"/>
    <property type="molecule type" value="Genomic_DNA"/>
</dbReference>
<dbReference type="OrthoDB" id="2544694at2759"/>
<feature type="transmembrane region" description="Helical" evidence="6">
    <location>
        <begin position="67"/>
        <end position="86"/>
    </location>
</feature>
<gene>
    <name evidence="8" type="ORF">AG1IA_09983</name>
</gene>
<feature type="transmembrane region" description="Helical" evidence="6">
    <location>
        <begin position="21"/>
        <end position="39"/>
    </location>
</feature>
<sequence>METSKLAHKRFSATNRLQGKSLLMAFNAVCCVSIFFFGYDQGINTMKYGYVEEDGTPVVTNSAKQGGIVAVYYLGTLIGCLLGGVIGDSIGRVKTVVVGCAWSVFGAALQCSAQNVPWMVCARLINGIGTGHLNAIVPVSLGSRDFRLFVPRCIYRSGIHTQYFRCGGCVLVGIRTFIH</sequence>
<dbReference type="PROSITE" id="PS50850">
    <property type="entry name" value="MFS"/>
    <property type="match status" value="1"/>
</dbReference>
<name>L8WGY2_THACA</name>
<organism evidence="8 9">
    <name type="scientific">Thanatephorus cucumeris (strain AG1-IA)</name>
    <name type="common">Rice sheath blight fungus</name>
    <name type="synonym">Rhizoctonia solani</name>
    <dbReference type="NCBI Taxonomy" id="983506"/>
    <lineage>
        <taxon>Eukaryota</taxon>
        <taxon>Fungi</taxon>
        <taxon>Dikarya</taxon>
        <taxon>Basidiomycota</taxon>
        <taxon>Agaricomycotina</taxon>
        <taxon>Agaricomycetes</taxon>
        <taxon>Cantharellales</taxon>
        <taxon>Ceratobasidiaceae</taxon>
        <taxon>Rhizoctonia</taxon>
        <taxon>Rhizoctonia solani AG-1</taxon>
    </lineage>
</organism>
<dbReference type="InterPro" id="IPR036259">
    <property type="entry name" value="MFS_trans_sf"/>
</dbReference>
<evidence type="ECO:0000256" key="6">
    <source>
        <dbReference type="SAM" id="Phobius"/>
    </source>
</evidence>
<comment type="caution">
    <text evidence="8">The sequence shown here is derived from an EMBL/GenBank/DDBJ whole genome shotgun (WGS) entry which is preliminary data.</text>
</comment>
<comment type="subcellular location">
    <subcellularLocation>
        <location evidence="1">Membrane</location>
        <topology evidence="1">Multi-pass membrane protein</topology>
    </subcellularLocation>
</comment>
<feature type="domain" description="Major facilitator superfamily (MFS) profile" evidence="7">
    <location>
        <begin position="26"/>
        <end position="179"/>
    </location>
</feature>
<reference evidence="8 9" key="1">
    <citation type="journal article" date="2013" name="Nat. Commun.">
        <title>The evolution and pathogenic mechanisms of the rice sheath blight pathogen.</title>
        <authorList>
            <person name="Zheng A."/>
            <person name="Lin R."/>
            <person name="Xu L."/>
            <person name="Qin P."/>
            <person name="Tang C."/>
            <person name="Ai P."/>
            <person name="Zhang D."/>
            <person name="Liu Y."/>
            <person name="Sun Z."/>
            <person name="Feng H."/>
            <person name="Wang Y."/>
            <person name="Chen Y."/>
            <person name="Liang X."/>
            <person name="Fu R."/>
            <person name="Li Q."/>
            <person name="Zhang J."/>
            <person name="Yu X."/>
            <person name="Xie Z."/>
            <person name="Ding L."/>
            <person name="Guan P."/>
            <person name="Tang J."/>
            <person name="Liang Y."/>
            <person name="Wang S."/>
            <person name="Deng Q."/>
            <person name="Li S."/>
            <person name="Zhu J."/>
            <person name="Wang L."/>
            <person name="Liu H."/>
            <person name="Li P."/>
        </authorList>
    </citation>
    <scope>NUCLEOTIDE SEQUENCE [LARGE SCALE GENOMIC DNA]</scope>
    <source>
        <strain evidence="9">AG-1 IA</strain>
    </source>
</reference>
<dbReference type="GO" id="GO:0005351">
    <property type="term" value="F:carbohydrate:proton symporter activity"/>
    <property type="evidence" value="ECO:0007669"/>
    <property type="project" value="TreeGrafter"/>
</dbReference>
<keyword evidence="3 6" id="KW-0812">Transmembrane</keyword>
<dbReference type="PANTHER" id="PTHR48022">
    <property type="entry name" value="PLASTIDIC GLUCOSE TRANSPORTER 4"/>
    <property type="match status" value="1"/>
</dbReference>
<evidence type="ECO:0000313" key="9">
    <source>
        <dbReference type="Proteomes" id="UP000011668"/>
    </source>
</evidence>
<dbReference type="HOGENOM" id="CLU_1504457_0_0_1"/>
<dbReference type="STRING" id="983506.L8WGY2"/>
<evidence type="ECO:0000256" key="2">
    <source>
        <dbReference type="ARBA" id="ARBA00010992"/>
    </source>
</evidence>
<dbReference type="InterPro" id="IPR050360">
    <property type="entry name" value="MFS_Sugar_Transporters"/>
</dbReference>
<keyword evidence="4 6" id="KW-1133">Transmembrane helix</keyword>
<proteinExistence type="inferred from homology"/>
<dbReference type="SUPFAM" id="SSF103473">
    <property type="entry name" value="MFS general substrate transporter"/>
    <property type="match status" value="1"/>
</dbReference>
<dbReference type="Proteomes" id="UP000011668">
    <property type="component" value="Unassembled WGS sequence"/>
</dbReference>
<keyword evidence="9" id="KW-1185">Reference proteome</keyword>
<dbReference type="Gene3D" id="1.20.1250.20">
    <property type="entry name" value="MFS general substrate transporter like domains"/>
    <property type="match status" value="1"/>
</dbReference>
<dbReference type="GO" id="GO:0016020">
    <property type="term" value="C:membrane"/>
    <property type="evidence" value="ECO:0007669"/>
    <property type="project" value="UniProtKB-SubCell"/>
</dbReference>